<reference evidence="2 5" key="3">
    <citation type="submission" date="2018-07" db="EMBL/GenBank/DDBJ databases">
        <title>Leeuwenhoekiella genomics.</title>
        <authorList>
            <person name="Tahon G."/>
            <person name="Willems A."/>
        </authorList>
    </citation>
    <scope>NUCLEOTIDE SEQUENCE [LARGE SCALE GENOMIC DNA]</scope>
    <source>
        <strain evidence="2 5">LMG 24856</strain>
    </source>
</reference>
<evidence type="ECO:0008006" key="6">
    <source>
        <dbReference type="Google" id="ProtNLM"/>
    </source>
</evidence>
<reference evidence="4" key="2">
    <citation type="submission" date="2016-11" db="EMBL/GenBank/DDBJ databases">
        <authorList>
            <person name="Varghese N."/>
            <person name="Submissions S."/>
        </authorList>
    </citation>
    <scope>NUCLEOTIDE SEQUENCE [LARGE SCALE GENOMIC DNA]</scope>
    <source>
        <strain evidence="4">DSM 19859</strain>
    </source>
</reference>
<evidence type="ECO:0000313" key="3">
    <source>
        <dbReference type="EMBL" id="SHI17303.1"/>
    </source>
</evidence>
<keyword evidence="5" id="KW-1185">Reference proteome</keyword>
<dbReference type="AlphaFoldDB" id="A0A1M5Z075"/>
<name>A0A1M5Z075_9FLAO</name>
<sequence>MKRIFLFLFLAGVMGTTLQSCRESTGDKIEDAADDIGDAAEDAVD</sequence>
<dbReference type="RefSeq" id="WP_164916932.1">
    <property type="nucleotide sequence ID" value="NZ_CAXPJH010000004.1"/>
</dbReference>
<dbReference type="Proteomes" id="UP000290037">
    <property type="component" value="Unassembled WGS sequence"/>
</dbReference>
<dbReference type="STRING" id="573501.SAMN04487999_2525"/>
<evidence type="ECO:0000313" key="5">
    <source>
        <dbReference type="Proteomes" id="UP000290037"/>
    </source>
</evidence>
<proteinExistence type="predicted"/>
<evidence type="ECO:0000313" key="2">
    <source>
        <dbReference type="EMBL" id="RXG29700.1"/>
    </source>
</evidence>
<evidence type="ECO:0000256" key="1">
    <source>
        <dbReference type="SAM" id="MobiDB-lite"/>
    </source>
</evidence>
<accession>A0A1M5Z075</accession>
<evidence type="ECO:0000313" key="4">
    <source>
        <dbReference type="Proteomes" id="UP000184240"/>
    </source>
</evidence>
<gene>
    <name evidence="2" type="ORF">DSM01_1802</name>
    <name evidence="3" type="ORF">SAMN04487999_2525</name>
</gene>
<protein>
    <recommendedName>
        <fullName evidence="6">Entericidin EcnA/B family protein</fullName>
    </recommendedName>
</protein>
<reference evidence="3" key="1">
    <citation type="submission" date="2016-11" db="EMBL/GenBank/DDBJ databases">
        <authorList>
            <person name="Jaros S."/>
            <person name="Januszkiewicz K."/>
            <person name="Wedrychowicz H."/>
        </authorList>
    </citation>
    <scope>NUCLEOTIDE SEQUENCE [LARGE SCALE GENOMIC DNA]</scope>
    <source>
        <strain evidence="3">DSM 19859</strain>
    </source>
</reference>
<dbReference type="EMBL" id="FQXT01000004">
    <property type="protein sequence ID" value="SHI17303.1"/>
    <property type="molecule type" value="Genomic_DNA"/>
</dbReference>
<feature type="region of interest" description="Disordered" evidence="1">
    <location>
        <begin position="24"/>
        <end position="45"/>
    </location>
</feature>
<organism evidence="3 4">
    <name type="scientific">Leeuwenhoekiella palythoae</name>
    <dbReference type="NCBI Taxonomy" id="573501"/>
    <lineage>
        <taxon>Bacteria</taxon>
        <taxon>Pseudomonadati</taxon>
        <taxon>Bacteroidota</taxon>
        <taxon>Flavobacteriia</taxon>
        <taxon>Flavobacteriales</taxon>
        <taxon>Flavobacteriaceae</taxon>
        <taxon>Leeuwenhoekiella</taxon>
    </lineage>
</organism>
<feature type="compositionally biased region" description="Acidic residues" evidence="1">
    <location>
        <begin position="32"/>
        <end position="45"/>
    </location>
</feature>
<dbReference type="EMBL" id="QOVN01000003">
    <property type="protein sequence ID" value="RXG29700.1"/>
    <property type="molecule type" value="Genomic_DNA"/>
</dbReference>
<dbReference type="PROSITE" id="PS51257">
    <property type="entry name" value="PROKAR_LIPOPROTEIN"/>
    <property type="match status" value="1"/>
</dbReference>
<dbReference type="Proteomes" id="UP000184240">
    <property type="component" value="Unassembled WGS sequence"/>
</dbReference>